<evidence type="ECO:0000313" key="5">
    <source>
        <dbReference type="EMBL" id="GCE04956.1"/>
    </source>
</evidence>
<sequence>MLRMLKPNAITLHKTRPQVGQEIQACIGCNECLLACPAVAEPITIDMLNRETLTGPISEPVARFTRACYQCGACVAPCPVGLHRDAMMLWLKVRLLSSMEEM</sequence>
<evidence type="ECO:0000313" key="6">
    <source>
        <dbReference type="Proteomes" id="UP000287224"/>
    </source>
</evidence>
<dbReference type="InterPro" id="IPR017896">
    <property type="entry name" value="4Fe4S_Fe-S-bd"/>
</dbReference>
<keyword evidence="2" id="KW-0408">Iron</keyword>
<accession>A0A401ZDP2</accession>
<dbReference type="RefSeq" id="WP_126596054.1">
    <property type="nucleotide sequence ID" value="NZ_BIFQ01000001.1"/>
</dbReference>
<organism evidence="5 6">
    <name type="scientific">Dictyobacter aurantiacus</name>
    <dbReference type="NCBI Taxonomy" id="1936993"/>
    <lineage>
        <taxon>Bacteria</taxon>
        <taxon>Bacillati</taxon>
        <taxon>Chloroflexota</taxon>
        <taxon>Ktedonobacteria</taxon>
        <taxon>Ktedonobacterales</taxon>
        <taxon>Dictyobacteraceae</taxon>
        <taxon>Dictyobacter</taxon>
    </lineage>
</organism>
<gene>
    <name evidence="5" type="ORF">KDAU_22850</name>
</gene>
<dbReference type="PROSITE" id="PS00198">
    <property type="entry name" value="4FE4S_FER_1"/>
    <property type="match status" value="2"/>
</dbReference>
<dbReference type="SUPFAM" id="SSF54862">
    <property type="entry name" value="4Fe-4S ferredoxins"/>
    <property type="match status" value="1"/>
</dbReference>
<evidence type="ECO:0000256" key="2">
    <source>
        <dbReference type="ARBA" id="ARBA00023004"/>
    </source>
</evidence>
<dbReference type="Gene3D" id="3.30.70.20">
    <property type="match status" value="1"/>
</dbReference>
<dbReference type="Pfam" id="PF13237">
    <property type="entry name" value="Fer4_10"/>
    <property type="match status" value="1"/>
</dbReference>
<keyword evidence="1" id="KW-0479">Metal-binding</keyword>
<evidence type="ECO:0000256" key="3">
    <source>
        <dbReference type="ARBA" id="ARBA00023014"/>
    </source>
</evidence>
<dbReference type="EMBL" id="BIFQ01000001">
    <property type="protein sequence ID" value="GCE04956.1"/>
    <property type="molecule type" value="Genomic_DNA"/>
</dbReference>
<dbReference type="Proteomes" id="UP000287224">
    <property type="component" value="Unassembled WGS sequence"/>
</dbReference>
<feature type="domain" description="4Fe-4S ferredoxin-type" evidence="4">
    <location>
        <begin position="58"/>
        <end position="81"/>
    </location>
</feature>
<dbReference type="GO" id="GO:0046872">
    <property type="term" value="F:metal ion binding"/>
    <property type="evidence" value="ECO:0007669"/>
    <property type="project" value="UniProtKB-KW"/>
</dbReference>
<feature type="domain" description="4Fe-4S ferredoxin-type" evidence="4">
    <location>
        <begin position="15"/>
        <end position="46"/>
    </location>
</feature>
<protein>
    <recommendedName>
        <fullName evidence="4">4Fe-4S ferredoxin-type domain-containing protein</fullName>
    </recommendedName>
</protein>
<name>A0A401ZDP2_9CHLR</name>
<comment type="caution">
    <text evidence="5">The sequence shown here is derived from an EMBL/GenBank/DDBJ whole genome shotgun (WGS) entry which is preliminary data.</text>
</comment>
<evidence type="ECO:0000259" key="4">
    <source>
        <dbReference type="PROSITE" id="PS51379"/>
    </source>
</evidence>
<reference evidence="6" key="1">
    <citation type="submission" date="2018-12" db="EMBL/GenBank/DDBJ databases">
        <title>Tengunoibacter tsumagoiensis gen. nov., sp. nov., Dictyobacter kobayashii sp. nov., D. alpinus sp. nov., and D. joshuensis sp. nov. and description of Dictyobacteraceae fam. nov. within the order Ktedonobacterales isolated from Tengu-no-mugimeshi.</title>
        <authorList>
            <person name="Wang C.M."/>
            <person name="Zheng Y."/>
            <person name="Sakai Y."/>
            <person name="Toyoda A."/>
            <person name="Minakuchi Y."/>
            <person name="Abe K."/>
            <person name="Yokota A."/>
            <person name="Yabe S."/>
        </authorList>
    </citation>
    <scope>NUCLEOTIDE SEQUENCE [LARGE SCALE GENOMIC DNA]</scope>
    <source>
        <strain evidence="6">S-27</strain>
    </source>
</reference>
<dbReference type="AlphaFoldDB" id="A0A401ZDP2"/>
<proteinExistence type="predicted"/>
<evidence type="ECO:0000256" key="1">
    <source>
        <dbReference type="ARBA" id="ARBA00022723"/>
    </source>
</evidence>
<keyword evidence="6" id="KW-1185">Reference proteome</keyword>
<dbReference type="PROSITE" id="PS51379">
    <property type="entry name" value="4FE4S_FER_2"/>
    <property type="match status" value="2"/>
</dbReference>
<keyword evidence="3" id="KW-0411">Iron-sulfur</keyword>
<dbReference type="OrthoDB" id="9798098at2"/>
<dbReference type="GO" id="GO:0051536">
    <property type="term" value="F:iron-sulfur cluster binding"/>
    <property type="evidence" value="ECO:0007669"/>
    <property type="project" value="UniProtKB-KW"/>
</dbReference>
<dbReference type="InterPro" id="IPR017900">
    <property type="entry name" value="4Fe4S_Fe_S_CS"/>
</dbReference>